<sequence>MHIHTHVYTHIHIHIYTHTYKHTAGILANNGSNLLRAHYYYKRWSGEGKEIVEQRGTSCNNSTYV</sequence>
<dbReference type="AlphaFoldDB" id="A0A1S0TN81"/>
<dbReference type="GeneID" id="9949628"/>
<dbReference type="RefSeq" id="XP_003147729.1">
    <property type="nucleotide sequence ID" value="XM_003147681.1"/>
</dbReference>
<feature type="non-terminal residue" evidence="1">
    <location>
        <position position="65"/>
    </location>
</feature>
<proteinExistence type="predicted"/>
<evidence type="ECO:0000313" key="1">
    <source>
        <dbReference type="EMBL" id="EFO16340.1"/>
    </source>
</evidence>
<dbReference type="KEGG" id="loa:LOAG_12165"/>
<gene>
    <name evidence="1" type="ORF">LOAG_12165</name>
</gene>
<dbReference type="CTD" id="9949628"/>
<reference evidence="1" key="1">
    <citation type="submission" date="2012-04" db="EMBL/GenBank/DDBJ databases">
        <title>The Genome Sequence of Loa loa.</title>
        <authorList>
            <consortium name="The Broad Institute Genome Sequencing Platform"/>
            <consortium name="Broad Institute Genome Sequencing Center for Infectious Disease"/>
            <person name="Nutman T.B."/>
            <person name="Fink D.L."/>
            <person name="Russ C."/>
            <person name="Young S."/>
            <person name="Zeng Q."/>
            <person name="Gargeya S."/>
            <person name="Alvarado L."/>
            <person name="Berlin A."/>
            <person name="Chapman S.B."/>
            <person name="Chen Z."/>
            <person name="Freedman E."/>
            <person name="Gellesch M."/>
            <person name="Goldberg J."/>
            <person name="Griggs A."/>
            <person name="Gujja S."/>
            <person name="Heilman E.R."/>
            <person name="Heiman D."/>
            <person name="Howarth C."/>
            <person name="Mehta T."/>
            <person name="Neiman D."/>
            <person name="Pearson M."/>
            <person name="Roberts A."/>
            <person name="Saif S."/>
            <person name="Shea T."/>
            <person name="Shenoy N."/>
            <person name="Sisk P."/>
            <person name="Stolte C."/>
            <person name="Sykes S."/>
            <person name="White J."/>
            <person name="Yandava C."/>
            <person name="Haas B."/>
            <person name="Henn M.R."/>
            <person name="Nusbaum C."/>
            <person name="Birren B."/>
        </authorList>
    </citation>
    <scope>NUCLEOTIDE SEQUENCE [LARGE SCALE GENOMIC DNA]</scope>
</reference>
<protein>
    <submittedName>
        <fullName evidence="1">Uncharacterized protein</fullName>
    </submittedName>
</protein>
<accession>A0A1S0TN81</accession>
<dbReference type="InParanoid" id="A0A1S0TN81"/>
<name>A0A1S0TN81_LOALO</name>
<dbReference type="EMBL" id="JH712271">
    <property type="protein sequence ID" value="EFO16340.1"/>
    <property type="molecule type" value="Genomic_DNA"/>
</dbReference>
<organism evidence="1">
    <name type="scientific">Loa loa</name>
    <name type="common">Eye worm</name>
    <name type="synonym">Filaria loa</name>
    <dbReference type="NCBI Taxonomy" id="7209"/>
    <lineage>
        <taxon>Eukaryota</taxon>
        <taxon>Metazoa</taxon>
        <taxon>Ecdysozoa</taxon>
        <taxon>Nematoda</taxon>
        <taxon>Chromadorea</taxon>
        <taxon>Rhabditida</taxon>
        <taxon>Spirurina</taxon>
        <taxon>Spiruromorpha</taxon>
        <taxon>Filarioidea</taxon>
        <taxon>Onchocercidae</taxon>
        <taxon>Loa</taxon>
    </lineage>
</organism>